<evidence type="ECO:0000256" key="2">
    <source>
        <dbReference type="ARBA" id="ARBA00022679"/>
    </source>
</evidence>
<dbReference type="Pfam" id="PF00078">
    <property type="entry name" value="RVT_1"/>
    <property type="match status" value="1"/>
</dbReference>
<dbReference type="GO" id="GO:0004519">
    <property type="term" value="F:endonuclease activity"/>
    <property type="evidence" value="ECO:0007669"/>
    <property type="project" value="UniProtKB-KW"/>
</dbReference>
<reference evidence="9" key="2">
    <citation type="submission" date="2018-03" db="EMBL/GenBank/DDBJ databases">
        <title>The Triticum urartu genome reveals the dynamic nature of wheat genome evolution.</title>
        <authorList>
            <person name="Ling H."/>
            <person name="Ma B."/>
            <person name="Shi X."/>
            <person name="Liu H."/>
            <person name="Dong L."/>
            <person name="Sun H."/>
            <person name="Cao Y."/>
            <person name="Gao Q."/>
            <person name="Zheng S."/>
            <person name="Li Y."/>
            <person name="Yu Y."/>
            <person name="Du H."/>
            <person name="Qi M."/>
            <person name="Li Y."/>
            <person name="Yu H."/>
            <person name="Cui Y."/>
            <person name="Wang N."/>
            <person name="Chen C."/>
            <person name="Wu H."/>
            <person name="Zhao Y."/>
            <person name="Zhang J."/>
            <person name="Li Y."/>
            <person name="Zhou W."/>
            <person name="Zhang B."/>
            <person name="Hu W."/>
            <person name="Eijk M."/>
            <person name="Tang J."/>
            <person name="Witsenboer H."/>
            <person name="Zhao S."/>
            <person name="Li Z."/>
            <person name="Zhang A."/>
            <person name="Wang D."/>
            <person name="Liang C."/>
        </authorList>
    </citation>
    <scope>NUCLEOTIDE SEQUENCE [LARGE SCALE GENOMIC DNA]</scope>
    <source>
        <strain evidence="9">cv. G1812</strain>
    </source>
</reference>
<evidence type="ECO:0000256" key="4">
    <source>
        <dbReference type="ARBA" id="ARBA00022722"/>
    </source>
</evidence>
<dbReference type="GO" id="GO:0003964">
    <property type="term" value="F:RNA-directed DNA polymerase activity"/>
    <property type="evidence" value="ECO:0007669"/>
    <property type="project" value="UniProtKB-KW"/>
</dbReference>
<dbReference type="AlphaFoldDB" id="A0A8R7QLU6"/>
<dbReference type="Gene3D" id="3.10.10.10">
    <property type="entry name" value="HIV Type 1 Reverse Transcriptase, subunit A, domain 1"/>
    <property type="match status" value="1"/>
</dbReference>
<reference evidence="9" key="3">
    <citation type="submission" date="2022-06" db="UniProtKB">
        <authorList>
            <consortium name="EnsemblPlants"/>
        </authorList>
    </citation>
    <scope>IDENTIFICATION</scope>
</reference>
<evidence type="ECO:0000313" key="9">
    <source>
        <dbReference type="EnsemblPlants" id="TuG1812G0600001508.01.T01.cds458892"/>
    </source>
</evidence>
<dbReference type="InterPro" id="IPR043502">
    <property type="entry name" value="DNA/RNA_pol_sf"/>
</dbReference>
<evidence type="ECO:0000256" key="3">
    <source>
        <dbReference type="ARBA" id="ARBA00022695"/>
    </source>
</evidence>
<accession>A0A8R7QLU6</accession>
<protein>
    <recommendedName>
        <fullName evidence="8">Reverse transcriptase domain-containing protein</fullName>
    </recommendedName>
</protein>
<dbReference type="FunFam" id="3.10.10.10:FF:000007">
    <property type="entry name" value="Retrovirus-related Pol polyprotein from transposon 17.6-like Protein"/>
    <property type="match status" value="1"/>
</dbReference>
<organism evidence="9 10">
    <name type="scientific">Triticum urartu</name>
    <name type="common">Red wild einkorn</name>
    <name type="synonym">Crithodium urartu</name>
    <dbReference type="NCBI Taxonomy" id="4572"/>
    <lineage>
        <taxon>Eukaryota</taxon>
        <taxon>Viridiplantae</taxon>
        <taxon>Streptophyta</taxon>
        <taxon>Embryophyta</taxon>
        <taxon>Tracheophyta</taxon>
        <taxon>Spermatophyta</taxon>
        <taxon>Magnoliopsida</taxon>
        <taxon>Liliopsida</taxon>
        <taxon>Poales</taxon>
        <taxon>Poaceae</taxon>
        <taxon>BOP clade</taxon>
        <taxon>Pooideae</taxon>
        <taxon>Triticodae</taxon>
        <taxon>Triticeae</taxon>
        <taxon>Triticinae</taxon>
        <taxon>Triticum</taxon>
    </lineage>
</organism>
<feature type="domain" description="Reverse transcriptase" evidence="8">
    <location>
        <begin position="155"/>
        <end position="242"/>
    </location>
</feature>
<dbReference type="Gramene" id="TuG1812G0600001508.01.T01">
    <property type="protein sequence ID" value="TuG1812G0600001508.01.T01.cds458892"/>
    <property type="gene ID" value="TuG1812G0600001508.01"/>
</dbReference>
<keyword evidence="6" id="KW-0378">Hydrolase</keyword>
<evidence type="ECO:0000313" key="10">
    <source>
        <dbReference type="Proteomes" id="UP000015106"/>
    </source>
</evidence>
<dbReference type="SUPFAM" id="SSF56672">
    <property type="entry name" value="DNA/RNA polymerases"/>
    <property type="match status" value="1"/>
</dbReference>
<keyword evidence="4" id="KW-0540">Nuclease</keyword>
<reference evidence="10" key="1">
    <citation type="journal article" date="2013" name="Nature">
        <title>Draft genome of the wheat A-genome progenitor Triticum urartu.</title>
        <authorList>
            <person name="Ling H.Q."/>
            <person name="Zhao S."/>
            <person name="Liu D."/>
            <person name="Wang J."/>
            <person name="Sun H."/>
            <person name="Zhang C."/>
            <person name="Fan H."/>
            <person name="Li D."/>
            <person name="Dong L."/>
            <person name="Tao Y."/>
            <person name="Gao C."/>
            <person name="Wu H."/>
            <person name="Li Y."/>
            <person name="Cui Y."/>
            <person name="Guo X."/>
            <person name="Zheng S."/>
            <person name="Wang B."/>
            <person name="Yu K."/>
            <person name="Liang Q."/>
            <person name="Yang W."/>
            <person name="Lou X."/>
            <person name="Chen J."/>
            <person name="Feng M."/>
            <person name="Jian J."/>
            <person name="Zhang X."/>
            <person name="Luo G."/>
            <person name="Jiang Y."/>
            <person name="Liu J."/>
            <person name="Wang Z."/>
            <person name="Sha Y."/>
            <person name="Zhang B."/>
            <person name="Wu H."/>
            <person name="Tang D."/>
            <person name="Shen Q."/>
            <person name="Xue P."/>
            <person name="Zou S."/>
            <person name="Wang X."/>
            <person name="Liu X."/>
            <person name="Wang F."/>
            <person name="Yang Y."/>
            <person name="An X."/>
            <person name="Dong Z."/>
            <person name="Zhang K."/>
            <person name="Zhang X."/>
            <person name="Luo M.C."/>
            <person name="Dvorak J."/>
            <person name="Tong Y."/>
            <person name="Wang J."/>
            <person name="Yang H."/>
            <person name="Li Z."/>
            <person name="Wang D."/>
            <person name="Zhang A."/>
            <person name="Wang J."/>
        </authorList>
    </citation>
    <scope>NUCLEOTIDE SEQUENCE</scope>
    <source>
        <strain evidence="10">cv. G1812</strain>
    </source>
</reference>
<keyword evidence="3" id="KW-0548">Nucleotidyltransferase</keyword>
<keyword evidence="5" id="KW-0255">Endonuclease</keyword>
<evidence type="ECO:0000256" key="5">
    <source>
        <dbReference type="ARBA" id="ARBA00022759"/>
    </source>
</evidence>
<proteinExistence type="predicted"/>
<dbReference type="EnsemblPlants" id="TuG1812G0600001508.01.T01">
    <property type="protein sequence ID" value="TuG1812G0600001508.01.T01.cds458892"/>
    <property type="gene ID" value="TuG1812G0600001508.01"/>
</dbReference>
<keyword evidence="2" id="KW-0808">Transferase</keyword>
<dbReference type="Proteomes" id="UP000015106">
    <property type="component" value="Chromosome 6"/>
</dbReference>
<dbReference type="InterPro" id="IPR053134">
    <property type="entry name" value="RNA-dir_DNA_polymerase"/>
</dbReference>
<dbReference type="GO" id="GO:0008233">
    <property type="term" value="F:peptidase activity"/>
    <property type="evidence" value="ECO:0007669"/>
    <property type="project" value="UniProtKB-KW"/>
</dbReference>
<evidence type="ECO:0000256" key="1">
    <source>
        <dbReference type="ARBA" id="ARBA00022670"/>
    </source>
</evidence>
<dbReference type="CDD" id="cd01647">
    <property type="entry name" value="RT_LTR"/>
    <property type="match status" value="1"/>
</dbReference>
<dbReference type="InterPro" id="IPR000477">
    <property type="entry name" value="RT_dom"/>
</dbReference>
<keyword evidence="1" id="KW-0645">Protease</keyword>
<sequence>MYQHSPVTFDLPNMRLGIRQPNGQQTTFMDESLPTSPCTPILQDMKNILDDMLTGALMWMQPVQLETIHDSVQKPGITTLLENFKDVFAEPTGLPPQRECDHAINLEPGAPVINQRGYRLPHHQKNALEEIIKDLLQKGIIRLIHSPYSSPAILIKKKDMTWRLCIDYRKLNAHTIKNKYPIPMIEDLLDELNGAKIFTELDLRSGYHQIRMKEGDIEKTAFSTHIGLFEFLVMPFGVTNAPPPPLQNSCTLYWGHY</sequence>
<evidence type="ECO:0000259" key="8">
    <source>
        <dbReference type="Pfam" id="PF00078"/>
    </source>
</evidence>
<keyword evidence="10" id="KW-1185">Reference proteome</keyword>
<name>A0A8R7QLU6_TRIUA</name>
<dbReference type="PANTHER" id="PTHR24559">
    <property type="entry name" value="TRANSPOSON TY3-I GAG-POL POLYPROTEIN"/>
    <property type="match status" value="1"/>
</dbReference>
<evidence type="ECO:0000256" key="7">
    <source>
        <dbReference type="ARBA" id="ARBA00022918"/>
    </source>
</evidence>
<evidence type="ECO:0000256" key="6">
    <source>
        <dbReference type="ARBA" id="ARBA00022801"/>
    </source>
</evidence>
<dbReference type="PANTHER" id="PTHR24559:SF450">
    <property type="entry name" value="RNA-DIRECTED DNA POLYMERASE HOMOLOG"/>
    <property type="match status" value="1"/>
</dbReference>
<dbReference type="GO" id="GO:0006508">
    <property type="term" value="P:proteolysis"/>
    <property type="evidence" value="ECO:0007669"/>
    <property type="project" value="UniProtKB-KW"/>
</dbReference>
<keyword evidence="7" id="KW-0695">RNA-directed DNA polymerase</keyword>